<sequence length="125" mass="14107">MMISIDLTDRRPIYEQLKENVIRLAMLGVLAPDEQLPSVRTLAKQLAVNPNTVQKAYQDLEHEGFIYSAPGRGSFISAGMSESKRLKEEARESLQKACIQCRLVNINREEAAEILSAAYQEKLEK</sequence>
<dbReference type="PROSITE" id="PS50949">
    <property type="entry name" value="HTH_GNTR"/>
    <property type="match status" value="1"/>
</dbReference>
<dbReference type="Gene3D" id="1.10.10.10">
    <property type="entry name" value="Winged helix-like DNA-binding domain superfamily/Winged helix DNA-binding domain"/>
    <property type="match status" value="1"/>
</dbReference>
<keyword evidence="3" id="KW-0804">Transcription</keyword>
<dbReference type="SMART" id="SM00345">
    <property type="entry name" value="HTH_GNTR"/>
    <property type="match status" value="1"/>
</dbReference>
<organism evidence="5 6">
    <name type="scientific">Acetanaerobacterium elongatum</name>
    <dbReference type="NCBI Taxonomy" id="258515"/>
    <lineage>
        <taxon>Bacteria</taxon>
        <taxon>Bacillati</taxon>
        <taxon>Bacillota</taxon>
        <taxon>Clostridia</taxon>
        <taxon>Eubacteriales</taxon>
        <taxon>Oscillospiraceae</taxon>
        <taxon>Acetanaerobacterium</taxon>
    </lineage>
</organism>
<dbReference type="RefSeq" id="WP_242871734.1">
    <property type="nucleotide sequence ID" value="NZ_FNID01000024.1"/>
</dbReference>
<keyword evidence="6" id="KW-1185">Reference proteome</keyword>
<dbReference type="GO" id="GO:0003677">
    <property type="term" value="F:DNA binding"/>
    <property type="evidence" value="ECO:0007669"/>
    <property type="project" value="UniProtKB-KW"/>
</dbReference>
<proteinExistence type="predicted"/>
<evidence type="ECO:0000256" key="3">
    <source>
        <dbReference type="ARBA" id="ARBA00023163"/>
    </source>
</evidence>
<dbReference type="PRINTS" id="PR00035">
    <property type="entry name" value="HTHGNTR"/>
</dbReference>
<dbReference type="InterPro" id="IPR036390">
    <property type="entry name" value="WH_DNA-bd_sf"/>
</dbReference>
<dbReference type="SUPFAM" id="SSF46785">
    <property type="entry name" value="Winged helix' DNA-binding domain"/>
    <property type="match status" value="1"/>
</dbReference>
<feature type="domain" description="HTH gntR-type" evidence="4">
    <location>
        <begin position="11"/>
        <end position="79"/>
    </location>
</feature>
<evidence type="ECO:0000313" key="5">
    <source>
        <dbReference type="EMBL" id="SDN59378.1"/>
    </source>
</evidence>
<dbReference type="InterPro" id="IPR000524">
    <property type="entry name" value="Tscrpt_reg_HTH_GntR"/>
</dbReference>
<dbReference type="CDD" id="cd07377">
    <property type="entry name" value="WHTH_GntR"/>
    <property type="match status" value="1"/>
</dbReference>
<gene>
    <name evidence="5" type="ORF">SAMN05192585_12413</name>
</gene>
<evidence type="ECO:0000256" key="1">
    <source>
        <dbReference type="ARBA" id="ARBA00023015"/>
    </source>
</evidence>
<dbReference type="EMBL" id="FNID01000024">
    <property type="protein sequence ID" value="SDN59378.1"/>
    <property type="molecule type" value="Genomic_DNA"/>
</dbReference>
<dbReference type="PANTHER" id="PTHR38445">
    <property type="entry name" value="HTH-TYPE TRANSCRIPTIONAL REPRESSOR YTRA"/>
    <property type="match status" value="1"/>
</dbReference>
<accession>A0A1H0CND2</accession>
<evidence type="ECO:0000259" key="4">
    <source>
        <dbReference type="PROSITE" id="PS50949"/>
    </source>
</evidence>
<keyword evidence="1" id="KW-0805">Transcription regulation</keyword>
<dbReference type="STRING" id="258515.SAMN05192585_12413"/>
<protein>
    <submittedName>
        <fullName evidence="5">Transcriptional regulator, GntR family</fullName>
    </submittedName>
</protein>
<evidence type="ECO:0000313" key="6">
    <source>
        <dbReference type="Proteomes" id="UP000199182"/>
    </source>
</evidence>
<dbReference type="AlphaFoldDB" id="A0A1H0CND2"/>
<dbReference type="InterPro" id="IPR036388">
    <property type="entry name" value="WH-like_DNA-bd_sf"/>
</dbReference>
<reference evidence="5 6" key="1">
    <citation type="submission" date="2016-10" db="EMBL/GenBank/DDBJ databases">
        <authorList>
            <person name="de Groot N.N."/>
        </authorList>
    </citation>
    <scope>NUCLEOTIDE SEQUENCE [LARGE SCALE GENOMIC DNA]</scope>
    <source>
        <strain evidence="5 6">CGMCC 1.5012</strain>
    </source>
</reference>
<dbReference type="Pfam" id="PF00392">
    <property type="entry name" value="GntR"/>
    <property type="match status" value="1"/>
</dbReference>
<name>A0A1H0CND2_9FIRM</name>
<dbReference type="Proteomes" id="UP000199182">
    <property type="component" value="Unassembled WGS sequence"/>
</dbReference>
<keyword evidence="2" id="KW-0238">DNA-binding</keyword>
<dbReference type="PANTHER" id="PTHR38445:SF9">
    <property type="entry name" value="HTH-TYPE TRANSCRIPTIONAL REPRESSOR YTRA"/>
    <property type="match status" value="1"/>
</dbReference>
<evidence type="ECO:0000256" key="2">
    <source>
        <dbReference type="ARBA" id="ARBA00023125"/>
    </source>
</evidence>
<dbReference type="GO" id="GO:0003700">
    <property type="term" value="F:DNA-binding transcription factor activity"/>
    <property type="evidence" value="ECO:0007669"/>
    <property type="project" value="InterPro"/>
</dbReference>